<comment type="caution">
    <text evidence="1">The sequence shown here is derived from an EMBL/GenBank/DDBJ whole genome shotgun (WGS) entry which is preliminary data.</text>
</comment>
<evidence type="ECO:0000313" key="2">
    <source>
        <dbReference type="Proteomes" id="UP001165653"/>
    </source>
</evidence>
<accession>A0ABT3G229</accession>
<organism evidence="1 2">
    <name type="scientific">Luteolibacter rhizosphaerae</name>
    <dbReference type="NCBI Taxonomy" id="2989719"/>
    <lineage>
        <taxon>Bacteria</taxon>
        <taxon>Pseudomonadati</taxon>
        <taxon>Verrucomicrobiota</taxon>
        <taxon>Verrucomicrobiia</taxon>
        <taxon>Verrucomicrobiales</taxon>
        <taxon>Verrucomicrobiaceae</taxon>
        <taxon>Luteolibacter</taxon>
    </lineage>
</organism>
<keyword evidence="2" id="KW-1185">Reference proteome</keyword>
<reference evidence="1" key="1">
    <citation type="submission" date="2022-10" db="EMBL/GenBank/DDBJ databases">
        <title>Luteolibacter sp. GHJ8, whole genome shotgun sequencing project.</title>
        <authorList>
            <person name="Zhao G."/>
            <person name="Shen L."/>
        </authorList>
    </citation>
    <scope>NUCLEOTIDE SEQUENCE</scope>
    <source>
        <strain evidence="1">GHJ8</strain>
    </source>
</reference>
<dbReference type="InterPro" id="IPR013406">
    <property type="entry name" value="CHP02574_addiction_mod"/>
</dbReference>
<dbReference type="Proteomes" id="UP001165653">
    <property type="component" value="Unassembled WGS sequence"/>
</dbReference>
<gene>
    <name evidence="1" type="ORF">OJ996_09900</name>
</gene>
<sequence>MSLAEVTQLPLNQKLQIMEAIWEDLRSRAESFDIPPRDKALLEERRARAARGEAAILDWDEVKHTIGRA</sequence>
<dbReference type="Pfam" id="PF09720">
    <property type="entry name" value="Unstab_antitox"/>
    <property type="match status" value="1"/>
</dbReference>
<dbReference type="RefSeq" id="WP_264513389.1">
    <property type="nucleotide sequence ID" value="NZ_JAPDDR010000004.1"/>
</dbReference>
<dbReference type="EMBL" id="JAPDDR010000004">
    <property type="protein sequence ID" value="MCW1913888.1"/>
    <property type="molecule type" value="Genomic_DNA"/>
</dbReference>
<evidence type="ECO:0000313" key="1">
    <source>
        <dbReference type="EMBL" id="MCW1913888.1"/>
    </source>
</evidence>
<name>A0ABT3G229_9BACT</name>
<proteinExistence type="predicted"/>
<protein>
    <submittedName>
        <fullName evidence="1">Addiction module protein</fullName>
    </submittedName>
</protein>